<keyword evidence="4 8" id="KW-0540">Nuclease</keyword>
<evidence type="ECO:0000256" key="2">
    <source>
        <dbReference type="ARBA" id="ARBA00001946"/>
    </source>
</evidence>
<dbReference type="InterPro" id="IPR004649">
    <property type="entry name" value="RNase_H2_suA"/>
</dbReference>
<feature type="binding site" evidence="8">
    <location>
        <position position="109"/>
    </location>
    <ligand>
        <name>a divalent metal cation</name>
        <dbReference type="ChEBI" id="CHEBI:60240"/>
    </ligand>
</feature>
<dbReference type="EC" id="3.1.26.4" evidence="9"/>
<sequence length="382" mass="43003">MEDQKHEESVGENNGSSTPDLEQKSETNNDDEGDDDKTSAVVVYCTCRHATLCKKCGIPMKSKDDTKRVVRSLVVDERPPLASVYGNGPLIVSDVPNSAITSEVVLGIDEAGRGCVLGPMVYGCAYWSVDVDETKSIPSGFRDSKTLNEKDRERLFEELSENADIGFALRSILPSEISRSMLRKPIDIYNLNEMSHDATITLIRKIVENGKVKVKTAFIDTVGNPNSYKRKLEREFPGIQFVVESKADANYAPCSAASVVAKVMRDRMLESWKYSESSSGFDCDISRDFGSGYPSDPKCKTWMDNLHGGKVFGYNDFLRFSWAPTKHRLEEHGVPVVFRADLDDDDDEIEQQKGMQNFLQKKRKRLGYFEKRNIRVNNSLFE</sequence>
<dbReference type="GO" id="GO:0032299">
    <property type="term" value="C:ribonuclease H2 complex"/>
    <property type="evidence" value="ECO:0007669"/>
    <property type="project" value="TreeGrafter"/>
</dbReference>
<feature type="binding site" evidence="8">
    <location>
        <position position="110"/>
    </location>
    <ligand>
        <name>a divalent metal cation</name>
        <dbReference type="ChEBI" id="CHEBI:60240"/>
    </ligand>
</feature>
<dbReference type="AlphaFoldDB" id="A0A1E7FBK9"/>
<dbReference type="Gene3D" id="3.30.420.10">
    <property type="entry name" value="Ribonuclease H-like superfamily/Ribonuclease H"/>
    <property type="match status" value="1"/>
</dbReference>
<comment type="cofactor">
    <cofactor evidence="8">
        <name>Mn(2+)</name>
        <dbReference type="ChEBI" id="CHEBI:29035"/>
    </cofactor>
    <cofactor evidence="8">
        <name>Mg(2+)</name>
        <dbReference type="ChEBI" id="CHEBI:18420"/>
    </cofactor>
    <text evidence="8">Manganese or magnesium. Binds 1 divalent metal ion per monomer in the absence of substrate. May bind a second metal ion after substrate binding.</text>
</comment>
<dbReference type="NCBIfam" id="TIGR00729">
    <property type="entry name" value="ribonuclease HII"/>
    <property type="match status" value="1"/>
</dbReference>
<gene>
    <name evidence="12" type="ORF">FRACYDRAFT_240250</name>
</gene>
<dbReference type="GO" id="GO:0006298">
    <property type="term" value="P:mismatch repair"/>
    <property type="evidence" value="ECO:0007669"/>
    <property type="project" value="TreeGrafter"/>
</dbReference>
<reference evidence="12 13" key="1">
    <citation type="submission" date="2016-09" db="EMBL/GenBank/DDBJ databases">
        <title>Extensive genetic diversity and differential bi-allelic expression allows diatom success in the polar Southern Ocean.</title>
        <authorList>
            <consortium name="DOE Joint Genome Institute"/>
            <person name="Mock T."/>
            <person name="Otillar R.P."/>
            <person name="Strauss J."/>
            <person name="Dupont C."/>
            <person name="Frickenhaus S."/>
            <person name="Maumus F."/>
            <person name="Mcmullan M."/>
            <person name="Sanges R."/>
            <person name="Schmutz J."/>
            <person name="Toseland A."/>
            <person name="Valas R."/>
            <person name="Veluchamy A."/>
            <person name="Ward B.J."/>
            <person name="Allen A."/>
            <person name="Barry K."/>
            <person name="Falciatore A."/>
            <person name="Ferrante M."/>
            <person name="Fortunato A.E."/>
            <person name="Gloeckner G."/>
            <person name="Gruber A."/>
            <person name="Hipkin R."/>
            <person name="Janech M."/>
            <person name="Kroth P."/>
            <person name="Leese F."/>
            <person name="Lindquist E."/>
            <person name="Lyon B.R."/>
            <person name="Martin J."/>
            <person name="Mayer C."/>
            <person name="Parker M."/>
            <person name="Quesneville H."/>
            <person name="Raymond J."/>
            <person name="Uhlig C."/>
            <person name="Valentin K.U."/>
            <person name="Worden A.Z."/>
            <person name="Armbrust E.V."/>
            <person name="Bowler C."/>
            <person name="Green B."/>
            <person name="Moulton V."/>
            <person name="Van Oosterhout C."/>
            <person name="Grigoriev I."/>
        </authorList>
    </citation>
    <scope>NUCLEOTIDE SEQUENCE [LARGE SCALE GENOMIC DNA]</scope>
    <source>
        <strain evidence="12 13">CCMP1102</strain>
    </source>
</reference>
<dbReference type="GO" id="GO:0043137">
    <property type="term" value="P:DNA replication, removal of RNA primer"/>
    <property type="evidence" value="ECO:0007669"/>
    <property type="project" value="TreeGrafter"/>
</dbReference>
<dbReference type="CDD" id="cd07181">
    <property type="entry name" value="RNase_HII_eukaryota_like"/>
    <property type="match status" value="1"/>
</dbReference>
<dbReference type="EMBL" id="KV784359">
    <property type="protein sequence ID" value="OEU15558.1"/>
    <property type="molecule type" value="Genomic_DNA"/>
</dbReference>
<evidence type="ECO:0000313" key="13">
    <source>
        <dbReference type="Proteomes" id="UP000095751"/>
    </source>
</evidence>
<comment type="catalytic activity">
    <reaction evidence="1 8 9">
        <text>Endonucleolytic cleavage to 5'-phosphomonoester.</text>
        <dbReference type="EC" id="3.1.26.4"/>
    </reaction>
</comment>
<dbReference type="GO" id="GO:0003723">
    <property type="term" value="F:RNA binding"/>
    <property type="evidence" value="ECO:0007669"/>
    <property type="project" value="UniProtKB-UniRule"/>
</dbReference>
<evidence type="ECO:0000256" key="4">
    <source>
        <dbReference type="ARBA" id="ARBA00022722"/>
    </source>
</evidence>
<comment type="similarity">
    <text evidence="3">Belongs to the RNase HII family. Eukaryotic subfamily.</text>
</comment>
<evidence type="ECO:0000256" key="7">
    <source>
        <dbReference type="ARBA" id="ARBA00022801"/>
    </source>
</evidence>
<dbReference type="PANTHER" id="PTHR10954:SF7">
    <property type="entry name" value="RIBONUCLEASE H2 SUBUNIT A"/>
    <property type="match status" value="1"/>
</dbReference>
<evidence type="ECO:0000256" key="10">
    <source>
        <dbReference type="SAM" id="MobiDB-lite"/>
    </source>
</evidence>
<dbReference type="InterPro" id="IPR036397">
    <property type="entry name" value="RNaseH_sf"/>
</dbReference>
<dbReference type="FunFam" id="3.30.420.10:FF:000016">
    <property type="entry name" value="Ribonuclease"/>
    <property type="match status" value="1"/>
</dbReference>
<keyword evidence="5 8" id="KW-0479">Metal-binding</keyword>
<dbReference type="InterPro" id="IPR024567">
    <property type="entry name" value="RNase_HII/HIII_dom"/>
</dbReference>
<dbReference type="FunFam" id="1.10.10.460:FF:000001">
    <property type="entry name" value="Ribonuclease"/>
    <property type="match status" value="1"/>
</dbReference>
<keyword evidence="7 8" id="KW-0378">Hydrolase</keyword>
<protein>
    <recommendedName>
        <fullName evidence="9">Ribonuclease</fullName>
        <ecNumber evidence="9">3.1.26.4</ecNumber>
    </recommendedName>
</protein>
<accession>A0A1E7FBK9</accession>
<feature type="domain" description="RNase H type-2" evidence="11">
    <location>
        <begin position="103"/>
        <end position="334"/>
    </location>
</feature>
<evidence type="ECO:0000256" key="5">
    <source>
        <dbReference type="ARBA" id="ARBA00022723"/>
    </source>
</evidence>
<dbReference type="Gene3D" id="1.10.10.460">
    <property type="entry name" value="Ribonuclease hii. Domain 2"/>
    <property type="match status" value="1"/>
</dbReference>
<comment type="cofactor">
    <cofactor evidence="2">
        <name>Mg(2+)</name>
        <dbReference type="ChEBI" id="CHEBI:18420"/>
    </cofactor>
</comment>
<proteinExistence type="inferred from homology"/>
<dbReference type="PROSITE" id="PS51975">
    <property type="entry name" value="RNASE_H_2"/>
    <property type="match status" value="1"/>
</dbReference>
<evidence type="ECO:0000256" key="6">
    <source>
        <dbReference type="ARBA" id="ARBA00022759"/>
    </source>
</evidence>
<dbReference type="SUPFAM" id="SSF53098">
    <property type="entry name" value="Ribonuclease H-like"/>
    <property type="match status" value="1"/>
</dbReference>
<dbReference type="InterPro" id="IPR001352">
    <property type="entry name" value="RNase_HII/HIII"/>
</dbReference>
<dbReference type="InterPro" id="IPR023160">
    <property type="entry name" value="RNase_HII_hlx-loop-hlx_cap_dom"/>
</dbReference>
<dbReference type="InParanoid" id="A0A1E7FBK9"/>
<evidence type="ECO:0000256" key="3">
    <source>
        <dbReference type="ARBA" id="ARBA00007058"/>
    </source>
</evidence>
<name>A0A1E7FBK9_9STRA</name>
<keyword evidence="13" id="KW-1185">Reference proteome</keyword>
<dbReference type="FunCoup" id="A0A1E7FBK9">
    <property type="interactions" value="217"/>
</dbReference>
<dbReference type="InterPro" id="IPR012337">
    <property type="entry name" value="RNaseH-like_sf"/>
</dbReference>
<keyword evidence="6 8" id="KW-0255">Endonuclease</keyword>
<evidence type="ECO:0000256" key="9">
    <source>
        <dbReference type="RuleBase" id="RU003515"/>
    </source>
</evidence>
<dbReference type="KEGG" id="fcy:FRACYDRAFT_240250"/>
<evidence type="ECO:0000256" key="8">
    <source>
        <dbReference type="PROSITE-ProRule" id="PRU01319"/>
    </source>
</evidence>
<evidence type="ECO:0000259" key="11">
    <source>
        <dbReference type="PROSITE" id="PS51975"/>
    </source>
</evidence>
<evidence type="ECO:0000256" key="1">
    <source>
        <dbReference type="ARBA" id="ARBA00000077"/>
    </source>
</evidence>
<feature type="compositionally biased region" description="Polar residues" evidence="10">
    <location>
        <begin position="11"/>
        <end position="20"/>
    </location>
</feature>
<comment type="function">
    <text evidence="9">Endonuclease that specifically degrades the RNA of RNA-DNA hybrids.</text>
</comment>
<feature type="binding site" evidence="8">
    <location>
        <position position="220"/>
    </location>
    <ligand>
        <name>a divalent metal cation</name>
        <dbReference type="ChEBI" id="CHEBI:60240"/>
    </ligand>
</feature>
<dbReference type="Pfam" id="PF01351">
    <property type="entry name" value="RNase_HII"/>
    <property type="match status" value="1"/>
</dbReference>
<dbReference type="OrthoDB" id="7462577at2759"/>
<organism evidence="12 13">
    <name type="scientific">Fragilariopsis cylindrus CCMP1102</name>
    <dbReference type="NCBI Taxonomy" id="635003"/>
    <lineage>
        <taxon>Eukaryota</taxon>
        <taxon>Sar</taxon>
        <taxon>Stramenopiles</taxon>
        <taxon>Ochrophyta</taxon>
        <taxon>Bacillariophyta</taxon>
        <taxon>Bacillariophyceae</taxon>
        <taxon>Bacillariophycidae</taxon>
        <taxon>Bacillariales</taxon>
        <taxon>Bacillariaceae</taxon>
        <taxon>Fragilariopsis</taxon>
    </lineage>
</organism>
<dbReference type="GO" id="GO:0046872">
    <property type="term" value="F:metal ion binding"/>
    <property type="evidence" value="ECO:0007669"/>
    <property type="project" value="UniProtKB-KW"/>
</dbReference>
<dbReference type="GO" id="GO:0004523">
    <property type="term" value="F:RNA-DNA hybrid ribonuclease activity"/>
    <property type="evidence" value="ECO:0007669"/>
    <property type="project" value="UniProtKB-UniRule"/>
</dbReference>
<evidence type="ECO:0000313" key="12">
    <source>
        <dbReference type="EMBL" id="OEU15558.1"/>
    </source>
</evidence>
<dbReference type="PANTHER" id="PTHR10954">
    <property type="entry name" value="RIBONUCLEASE H2 SUBUNIT A"/>
    <property type="match status" value="1"/>
</dbReference>
<dbReference type="Proteomes" id="UP000095751">
    <property type="component" value="Unassembled WGS sequence"/>
</dbReference>
<feature type="region of interest" description="Disordered" evidence="10">
    <location>
        <begin position="1"/>
        <end position="36"/>
    </location>
</feature>